<evidence type="ECO:0000313" key="4">
    <source>
        <dbReference type="EMBL" id="JAT29854.1"/>
    </source>
</evidence>
<dbReference type="EMBL" id="GEBQ01010123">
    <property type="protein sequence ID" value="JAT29854.1"/>
    <property type="molecule type" value="Transcribed_RNA"/>
</dbReference>
<reference evidence="4" key="1">
    <citation type="submission" date="2015-11" db="EMBL/GenBank/DDBJ databases">
        <title>De novo transcriptome assembly of four potential Pierce s Disease insect vectors from Arizona vineyards.</title>
        <authorList>
            <person name="Tassone E.E."/>
        </authorList>
    </citation>
    <scope>NUCLEOTIDE SEQUENCE</scope>
</reference>
<dbReference type="InterPro" id="IPR036236">
    <property type="entry name" value="Znf_C2H2_sf"/>
</dbReference>
<dbReference type="AlphaFoldDB" id="A0A1B6M1T2"/>
<keyword evidence="1" id="KW-0862">Zinc</keyword>
<organism evidence="4">
    <name type="scientific">Graphocephala atropunctata</name>
    <dbReference type="NCBI Taxonomy" id="36148"/>
    <lineage>
        <taxon>Eukaryota</taxon>
        <taxon>Metazoa</taxon>
        <taxon>Ecdysozoa</taxon>
        <taxon>Arthropoda</taxon>
        <taxon>Hexapoda</taxon>
        <taxon>Insecta</taxon>
        <taxon>Pterygota</taxon>
        <taxon>Neoptera</taxon>
        <taxon>Paraneoptera</taxon>
        <taxon>Hemiptera</taxon>
        <taxon>Auchenorrhyncha</taxon>
        <taxon>Membracoidea</taxon>
        <taxon>Cicadellidae</taxon>
        <taxon>Cicadellinae</taxon>
        <taxon>Cicadellini</taxon>
        <taxon>Graphocephala</taxon>
    </lineage>
</organism>
<feature type="domain" description="C2H2-type" evidence="3">
    <location>
        <begin position="95"/>
        <end position="123"/>
    </location>
</feature>
<dbReference type="InterPro" id="IPR013087">
    <property type="entry name" value="Znf_C2H2_type"/>
</dbReference>
<dbReference type="PROSITE" id="PS50157">
    <property type="entry name" value="ZINC_FINGER_C2H2_2"/>
    <property type="match status" value="1"/>
</dbReference>
<dbReference type="SMART" id="SM00355">
    <property type="entry name" value="ZnF_C2H2"/>
    <property type="match status" value="3"/>
</dbReference>
<dbReference type="GO" id="GO:0008270">
    <property type="term" value="F:zinc ion binding"/>
    <property type="evidence" value="ECO:0007669"/>
    <property type="project" value="UniProtKB-KW"/>
</dbReference>
<protein>
    <recommendedName>
        <fullName evidence="3">C2H2-type domain-containing protein</fullName>
    </recommendedName>
</protein>
<name>A0A1B6M1T2_9HEMI</name>
<keyword evidence="1" id="KW-0863">Zinc-finger</keyword>
<gene>
    <name evidence="4" type="ORF">g.6803</name>
</gene>
<feature type="compositionally biased region" description="Polar residues" evidence="2">
    <location>
        <begin position="50"/>
        <end position="60"/>
    </location>
</feature>
<dbReference type="Gene3D" id="3.30.160.60">
    <property type="entry name" value="Classic Zinc Finger"/>
    <property type="match status" value="1"/>
</dbReference>
<evidence type="ECO:0000256" key="1">
    <source>
        <dbReference type="PROSITE-ProRule" id="PRU00042"/>
    </source>
</evidence>
<dbReference type="SUPFAM" id="SSF57667">
    <property type="entry name" value="beta-beta-alpha zinc fingers"/>
    <property type="match status" value="1"/>
</dbReference>
<keyword evidence="1" id="KW-0479">Metal-binding</keyword>
<sequence length="189" mass="21773">MESSVTTKFEKVKIEPLVATKIEEVQPFEEIYVNDGDYHSYLRHEGDPPQQHSPRSSSLPFPNPLPRSALHPIQKFFPKPPHKPLPQPLPEQKTVQCANCSLTFATTSELLLHVKYEHCNLKVQPGLLYKCVKCGSKFIDAVKWRMHLKHECPPDVWCGFCSKKFYSKAELQSHCVQDHPNIKNLYSTY</sequence>
<dbReference type="PROSITE" id="PS00028">
    <property type="entry name" value="ZINC_FINGER_C2H2_1"/>
    <property type="match status" value="2"/>
</dbReference>
<evidence type="ECO:0000259" key="3">
    <source>
        <dbReference type="PROSITE" id="PS50157"/>
    </source>
</evidence>
<proteinExistence type="predicted"/>
<accession>A0A1B6M1T2</accession>
<feature type="region of interest" description="Disordered" evidence="2">
    <location>
        <begin position="39"/>
        <end position="61"/>
    </location>
</feature>
<evidence type="ECO:0000256" key="2">
    <source>
        <dbReference type="SAM" id="MobiDB-lite"/>
    </source>
</evidence>